<dbReference type="PANTHER" id="PTHR30273:SF2">
    <property type="entry name" value="PROTEIN FECR"/>
    <property type="match status" value="1"/>
</dbReference>
<feature type="transmembrane region" description="Helical" evidence="1">
    <location>
        <begin position="90"/>
        <end position="108"/>
    </location>
</feature>
<reference evidence="4 5" key="1">
    <citation type="submission" date="2018-10" db="EMBL/GenBank/DDBJ databases">
        <title>Sinomicrobium pectinilyticum sp. nov., a pectinase-producing bacterium isolated from alkaline and saline soil, and emended description of the genus Sinomicrobium.</title>
        <authorList>
            <person name="Cheng B."/>
            <person name="Li C."/>
            <person name="Lai Q."/>
            <person name="Du M."/>
            <person name="Shao Z."/>
            <person name="Xu P."/>
            <person name="Yang C."/>
        </authorList>
    </citation>
    <scope>NUCLEOTIDE SEQUENCE [LARGE SCALE GENOMIC DNA]</scope>
    <source>
        <strain evidence="4 5">5DNS001</strain>
    </source>
</reference>
<name>A0A3N0E7H5_SINP1</name>
<dbReference type="FunFam" id="2.60.120.1440:FF:000001">
    <property type="entry name" value="Putative anti-sigma factor"/>
    <property type="match status" value="1"/>
</dbReference>
<proteinExistence type="predicted"/>
<comment type="caution">
    <text evidence="4">The sequence shown here is derived from an EMBL/GenBank/DDBJ whole genome shotgun (WGS) entry which is preliminary data.</text>
</comment>
<feature type="domain" description="Protein FecR C-terminal" evidence="3">
    <location>
        <begin position="322"/>
        <end position="389"/>
    </location>
</feature>
<evidence type="ECO:0000313" key="5">
    <source>
        <dbReference type="Proteomes" id="UP000267469"/>
    </source>
</evidence>
<dbReference type="AlphaFoldDB" id="A0A3N0E7H5"/>
<dbReference type="InterPro" id="IPR012373">
    <property type="entry name" value="Ferrdict_sens_TM"/>
</dbReference>
<accession>A0A3N0E7H5</accession>
<sequence length="392" mass="45352">MWTCYMGVIDVFYMILLKKLVIKYLSGQITEKELLTLESLLSDAANREEFRKYVEDHYLVNKTLTILDPEKEYTTILHRINIKKKKRIQVFYRAAAILVIVLGIGLYMKLSVLSRPDISPDTITIKLHDGKIKKLSEEGVSNILDKEGNTIARHDGNIINYRSDDTVSPQKTVYNELSVPFGKKFRLLLEDGTKVSLNAGSRLKFPVAFTKNEPREVFLEGEAFFDVVKDRQRPFMVNSNGFHVRVLGTKFNVNSYTEDQSISTVLVEGVVELHHDSENNFPKDNMIKLSPGELAVYNRNDRSIRVKDVDTAEYIAWVDGVLLFKIRPFSEIIRVLERHYNVQITNRYKELGNKRFFAKFDVESIEEVLRSFQRSEPFSYQINGDHIIIDKP</sequence>
<keyword evidence="1" id="KW-0812">Transmembrane</keyword>
<dbReference type="Gene3D" id="3.55.50.30">
    <property type="match status" value="1"/>
</dbReference>
<keyword evidence="1" id="KW-1133">Transmembrane helix</keyword>
<dbReference type="InterPro" id="IPR032508">
    <property type="entry name" value="FecR_C"/>
</dbReference>
<dbReference type="Pfam" id="PF04773">
    <property type="entry name" value="FecR"/>
    <property type="match status" value="1"/>
</dbReference>
<organism evidence="4 5">
    <name type="scientific">Sinomicrobium pectinilyticum</name>
    <dbReference type="NCBI Taxonomy" id="1084421"/>
    <lineage>
        <taxon>Bacteria</taxon>
        <taxon>Pseudomonadati</taxon>
        <taxon>Bacteroidota</taxon>
        <taxon>Flavobacteriia</taxon>
        <taxon>Flavobacteriales</taxon>
        <taxon>Flavobacteriaceae</taxon>
        <taxon>Sinomicrobium</taxon>
    </lineage>
</organism>
<dbReference type="OrthoDB" id="704021at2"/>
<dbReference type="Proteomes" id="UP000267469">
    <property type="component" value="Unassembled WGS sequence"/>
</dbReference>
<dbReference type="PANTHER" id="PTHR30273">
    <property type="entry name" value="PERIPLASMIC SIGNAL SENSOR AND SIGMA FACTOR ACTIVATOR FECR-RELATED"/>
    <property type="match status" value="1"/>
</dbReference>
<evidence type="ECO:0000259" key="2">
    <source>
        <dbReference type="Pfam" id="PF04773"/>
    </source>
</evidence>
<dbReference type="EMBL" id="RJTM01000102">
    <property type="protein sequence ID" value="RNL83763.1"/>
    <property type="molecule type" value="Genomic_DNA"/>
</dbReference>
<keyword evidence="5" id="KW-1185">Reference proteome</keyword>
<dbReference type="Gene3D" id="2.60.120.1440">
    <property type="match status" value="1"/>
</dbReference>
<evidence type="ECO:0000256" key="1">
    <source>
        <dbReference type="SAM" id="Phobius"/>
    </source>
</evidence>
<keyword evidence="1" id="KW-0472">Membrane</keyword>
<dbReference type="Pfam" id="PF16344">
    <property type="entry name" value="FecR_C"/>
    <property type="match status" value="1"/>
</dbReference>
<feature type="domain" description="FecR protein" evidence="2">
    <location>
        <begin position="180"/>
        <end position="272"/>
    </location>
</feature>
<dbReference type="InterPro" id="IPR006860">
    <property type="entry name" value="FecR"/>
</dbReference>
<protein>
    <submittedName>
        <fullName evidence="4">DUF4974 domain-containing protein</fullName>
    </submittedName>
</protein>
<evidence type="ECO:0000313" key="4">
    <source>
        <dbReference type="EMBL" id="RNL83763.1"/>
    </source>
</evidence>
<dbReference type="GO" id="GO:0016989">
    <property type="term" value="F:sigma factor antagonist activity"/>
    <property type="evidence" value="ECO:0007669"/>
    <property type="project" value="TreeGrafter"/>
</dbReference>
<evidence type="ECO:0000259" key="3">
    <source>
        <dbReference type="Pfam" id="PF16344"/>
    </source>
</evidence>
<gene>
    <name evidence="4" type="ORF">ED312_14910</name>
</gene>